<dbReference type="SMART" id="SM00530">
    <property type="entry name" value="HTH_XRE"/>
    <property type="match status" value="1"/>
</dbReference>
<comment type="caution">
    <text evidence="3">The sequence shown here is derived from an EMBL/GenBank/DDBJ whole genome shotgun (WGS) entry which is preliminary data.</text>
</comment>
<evidence type="ECO:0000259" key="2">
    <source>
        <dbReference type="PROSITE" id="PS50943"/>
    </source>
</evidence>
<sequence length="138" mass="15841">MFGEILKRLRKEKHMTQSELGKAISVSKVSISKYENGAQFPDTDTLQKIADVFSVSTDYLLGRTDNKNYWALNSVDEKDVKKTLDDLLNNLDSNNAMAFNGEPLDDETRELLAISIERSLRFAKEEAKKKYTPKKYRD</sequence>
<dbReference type="PROSITE" id="PS50943">
    <property type="entry name" value="HTH_CROC1"/>
    <property type="match status" value="1"/>
</dbReference>
<accession>W7DGG6</accession>
<dbReference type="PANTHER" id="PTHR46558:SF11">
    <property type="entry name" value="HTH-TYPE TRANSCRIPTIONAL REGULATOR XRE"/>
    <property type="match status" value="1"/>
</dbReference>
<name>W7DGG6_9LIST</name>
<gene>
    <name evidence="3" type="ORF">MCOL2_05825</name>
</gene>
<dbReference type="InterPro" id="IPR010982">
    <property type="entry name" value="Lambda_DNA-bd_dom_sf"/>
</dbReference>
<dbReference type="EMBL" id="AODM01000017">
    <property type="protein sequence ID" value="EUJ59493.1"/>
    <property type="molecule type" value="Genomic_DNA"/>
</dbReference>
<evidence type="ECO:0000313" key="3">
    <source>
        <dbReference type="EMBL" id="EUJ59493.1"/>
    </source>
</evidence>
<evidence type="ECO:0000313" key="4">
    <source>
        <dbReference type="Proteomes" id="UP000019241"/>
    </source>
</evidence>
<reference evidence="3 4" key="1">
    <citation type="submission" date="2012-12" db="EMBL/GenBank/DDBJ databases">
        <title>Novel taxa of Listeriaceae from agricultural environments in the United States.</title>
        <authorList>
            <person name="den Bakker H.C."/>
            <person name="Allred A."/>
            <person name="Warchocki S."/>
            <person name="Wright E.M."/>
            <person name="Burrell A."/>
            <person name="Nightingale K.K."/>
            <person name="Kephart D."/>
            <person name="Wiedmann M."/>
        </authorList>
    </citation>
    <scope>NUCLEOTIDE SEQUENCE [LARGE SCALE GENOMIC DNA]</scope>
    <source>
        <strain evidence="3 4">FSL S10-1203</strain>
    </source>
</reference>
<dbReference type="CDD" id="cd00093">
    <property type="entry name" value="HTH_XRE"/>
    <property type="match status" value="1"/>
</dbReference>
<feature type="domain" description="HTH cro/C1-type" evidence="2">
    <location>
        <begin position="6"/>
        <end position="60"/>
    </location>
</feature>
<dbReference type="PANTHER" id="PTHR46558">
    <property type="entry name" value="TRACRIPTIONAL REGULATORY PROTEIN-RELATED-RELATED"/>
    <property type="match status" value="1"/>
</dbReference>
<protein>
    <recommendedName>
        <fullName evidence="2">HTH cro/C1-type domain-containing protein</fullName>
    </recommendedName>
</protein>
<dbReference type="Pfam" id="PF01381">
    <property type="entry name" value="HTH_3"/>
    <property type="match status" value="1"/>
</dbReference>
<dbReference type="GO" id="GO:0003677">
    <property type="term" value="F:DNA binding"/>
    <property type="evidence" value="ECO:0007669"/>
    <property type="project" value="UniProtKB-KW"/>
</dbReference>
<dbReference type="AlphaFoldDB" id="W7DGG6"/>
<dbReference type="InterPro" id="IPR001387">
    <property type="entry name" value="Cro/C1-type_HTH"/>
</dbReference>
<dbReference type="SUPFAM" id="SSF47413">
    <property type="entry name" value="lambda repressor-like DNA-binding domains"/>
    <property type="match status" value="1"/>
</dbReference>
<organism evidence="3 4">
    <name type="scientific">Listeria fleischmannii FSL S10-1203</name>
    <dbReference type="NCBI Taxonomy" id="1265822"/>
    <lineage>
        <taxon>Bacteria</taxon>
        <taxon>Bacillati</taxon>
        <taxon>Bacillota</taxon>
        <taxon>Bacilli</taxon>
        <taxon>Bacillales</taxon>
        <taxon>Listeriaceae</taxon>
        <taxon>Listeria</taxon>
    </lineage>
</organism>
<dbReference type="Proteomes" id="UP000019241">
    <property type="component" value="Unassembled WGS sequence"/>
</dbReference>
<dbReference type="Gene3D" id="1.10.260.40">
    <property type="entry name" value="lambda repressor-like DNA-binding domains"/>
    <property type="match status" value="1"/>
</dbReference>
<dbReference type="PATRIC" id="fig|1265822.4.peg.1185"/>
<proteinExistence type="predicted"/>
<dbReference type="RefSeq" id="WP_036062860.1">
    <property type="nucleotide sequence ID" value="NZ_AODM01000017.1"/>
</dbReference>
<keyword evidence="1" id="KW-0238">DNA-binding</keyword>
<evidence type="ECO:0000256" key="1">
    <source>
        <dbReference type="ARBA" id="ARBA00023125"/>
    </source>
</evidence>